<dbReference type="SUPFAM" id="SSF160920">
    <property type="entry name" value="PSTPO5379-like"/>
    <property type="match status" value="1"/>
</dbReference>
<dbReference type="Gene3D" id="3.40.1640.10">
    <property type="entry name" value="PSTPO5379-like"/>
    <property type="match status" value="1"/>
</dbReference>
<evidence type="ECO:0000313" key="3">
    <source>
        <dbReference type="EMBL" id="RSH90370.1"/>
    </source>
</evidence>
<dbReference type="GO" id="GO:0006536">
    <property type="term" value="P:glutamate metabolic process"/>
    <property type="evidence" value="ECO:0007669"/>
    <property type="project" value="TreeGrafter"/>
</dbReference>
<dbReference type="InterPro" id="IPR009906">
    <property type="entry name" value="D-Glu_cyclase"/>
</dbReference>
<dbReference type="InterPro" id="IPR038021">
    <property type="entry name" value="Putative_hydro-lyase"/>
</dbReference>
<sequence>MTVIDPSSLTPAEVRQLCREDKWHREGTAGVCDGHVQANVIILPEKYARDFRLLCQRNPVSCPLLGETLPGDPTVPSHLALNADIRTDCPAYALYRDGKRLRTASSIADVWTSDSVAFFIGCSFSFESRLVQEGLEPRHSELGRNVPILLRQHGRLHASLFPITPPRVRSITSPFIHAHGEPVAYGPTGALSLGIDDPLGLCPDFGDPSELREGEVPVYWGCGVTPQNVVMSSGLKEVVVGHLPGSMLVLDMRNEELQKGW</sequence>
<dbReference type="PANTHER" id="PTHR32022:SF10">
    <property type="entry name" value="D-GLUTAMATE CYCLASE, MITOCHONDRIAL"/>
    <property type="match status" value="1"/>
</dbReference>
<proteinExistence type="inferred from homology"/>
<dbReference type="Proteomes" id="UP000279259">
    <property type="component" value="Unassembled WGS sequence"/>
</dbReference>
<dbReference type="Pfam" id="PF07286">
    <property type="entry name" value="D-Glu_cyclase"/>
    <property type="match status" value="1"/>
</dbReference>
<comment type="caution">
    <text evidence="3">The sequence shown here is derived from an EMBL/GenBank/DDBJ whole genome shotgun (WGS) entry which is preliminary data.</text>
</comment>
<protein>
    <recommendedName>
        <fullName evidence="5">DUF1445 domain-containing protein</fullName>
    </recommendedName>
</protein>
<dbReference type="GO" id="GO:0047820">
    <property type="term" value="F:D-glutamate cyclase activity"/>
    <property type="evidence" value="ECO:0007669"/>
    <property type="project" value="TreeGrafter"/>
</dbReference>
<accession>A0A427YH21</accession>
<reference evidence="3 4" key="1">
    <citation type="submission" date="2018-11" db="EMBL/GenBank/DDBJ databases">
        <title>Genome sequence of Saitozyma podzolica DSM 27192.</title>
        <authorList>
            <person name="Aliyu H."/>
            <person name="Gorte O."/>
            <person name="Ochsenreither K."/>
        </authorList>
    </citation>
    <scope>NUCLEOTIDE SEQUENCE [LARGE SCALE GENOMIC DNA]</scope>
    <source>
        <strain evidence="3 4">DSM 27192</strain>
    </source>
</reference>
<keyword evidence="4" id="KW-1185">Reference proteome</keyword>
<keyword evidence="2" id="KW-0456">Lyase</keyword>
<dbReference type="Gene3D" id="3.30.2040.10">
    <property type="entry name" value="PSTPO5379-like domain"/>
    <property type="match status" value="1"/>
</dbReference>
<evidence type="ECO:0000313" key="4">
    <source>
        <dbReference type="Proteomes" id="UP000279259"/>
    </source>
</evidence>
<evidence type="ECO:0000256" key="2">
    <source>
        <dbReference type="ARBA" id="ARBA00023239"/>
    </source>
</evidence>
<name>A0A427YH21_9TREE</name>
<dbReference type="PANTHER" id="PTHR32022">
    <property type="entry name" value="D-GLUTAMATE CYCLASE, MITOCHONDRIAL"/>
    <property type="match status" value="1"/>
</dbReference>
<dbReference type="AlphaFoldDB" id="A0A427YH21"/>
<organism evidence="3 4">
    <name type="scientific">Saitozyma podzolica</name>
    <dbReference type="NCBI Taxonomy" id="1890683"/>
    <lineage>
        <taxon>Eukaryota</taxon>
        <taxon>Fungi</taxon>
        <taxon>Dikarya</taxon>
        <taxon>Basidiomycota</taxon>
        <taxon>Agaricomycotina</taxon>
        <taxon>Tremellomycetes</taxon>
        <taxon>Tremellales</taxon>
        <taxon>Trimorphomycetaceae</taxon>
        <taxon>Saitozyma</taxon>
    </lineage>
</organism>
<evidence type="ECO:0000256" key="1">
    <source>
        <dbReference type="ARBA" id="ARBA00007896"/>
    </source>
</evidence>
<dbReference type="STRING" id="1890683.A0A427YH21"/>
<dbReference type="OrthoDB" id="10262538at2759"/>
<comment type="similarity">
    <text evidence="1">Belongs to the D-glutamate cyclase family.</text>
</comment>
<evidence type="ECO:0008006" key="5">
    <source>
        <dbReference type="Google" id="ProtNLM"/>
    </source>
</evidence>
<dbReference type="EMBL" id="RSCD01000010">
    <property type="protein sequence ID" value="RSH90370.1"/>
    <property type="molecule type" value="Genomic_DNA"/>
</dbReference>
<gene>
    <name evidence="3" type="ORF">EHS25_000975</name>
</gene>